<dbReference type="OrthoDB" id="304474at2759"/>
<dbReference type="InParanoid" id="A0A0V0QV92"/>
<accession>A0A0V0QV92</accession>
<dbReference type="OMA" id="DGWINSD"/>
<organism evidence="2 3">
    <name type="scientific">Pseudocohnilembus persalinus</name>
    <name type="common">Ciliate</name>
    <dbReference type="NCBI Taxonomy" id="266149"/>
    <lineage>
        <taxon>Eukaryota</taxon>
        <taxon>Sar</taxon>
        <taxon>Alveolata</taxon>
        <taxon>Ciliophora</taxon>
        <taxon>Intramacronucleata</taxon>
        <taxon>Oligohymenophorea</taxon>
        <taxon>Scuticociliatia</taxon>
        <taxon>Philasterida</taxon>
        <taxon>Pseudocohnilembidae</taxon>
        <taxon>Pseudocohnilembus</taxon>
    </lineage>
</organism>
<evidence type="ECO:0000256" key="1">
    <source>
        <dbReference type="SAM" id="MobiDB-lite"/>
    </source>
</evidence>
<gene>
    <name evidence="2" type="ORF">PPERSA_01040</name>
</gene>
<name>A0A0V0QV92_PSEPJ</name>
<feature type="region of interest" description="Disordered" evidence="1">
    <location>
        <begin position="82"/>
        <end position="101"/>
    </location>
</feature>
<reference evidence="2 3" key="1">
    <citation type="journal article" date="2015" name="Sci. Rep.">
        <title>Genome of the facultative scuticociliatosis pathogen Pseudocohnilembus persalinus provides insight into its virulence through horizontal gene transfer.</title>
        <authorList>
            <person name="Xiong J."/>
            <person name="Wang G."/>
            <person name="Cheng J."/>
            <person name="Tian M."/>
            <person name="Pan X."/>
            <person name="Warren A."/>
            <person name="Jiang C."/>
            <person name="Yuan D."/>
            <person name="Miao W."/>
        </authorList>
    </citation>
    <scope>NUCLEOTIDE SEQUENCE [LARGE SCALE GENOMIC DNA]</scope>
    <source>
        <strain evidence="2">36N120E</strain>
    </source>
</reference>
<keyword evidence="3" id="KW-1185">Reference proteome</keyword>
<evidence type="ECO:0000313" key="3">
    <source>
        <dbReference type="Proteomes" id="UP000054937"/>
    </source>
</evidence>
<evidence type="ECO:0000313" key="2">
    <source>
        <dbReference type="EMBL" id="KRX05962.1"/>
    </source>
</evidence>
<comment type="caution">
    <text evidence="2">The sequence shown here is derived from an EMBL/GenBank/DDBJ whole genome shotgun (WGS) entry which is preliminary data.</text>
</comment>
<protein>
    <submittedName>
        <fullName evidence="2">Uncharacterized protein</fullName>
    </submittedName>
</protein>
<dbReference type="AlphaFoldDB" id="A0A0V0QV92"/>
<dbReference type="Proteomes" id="UP000054937">
    <property type="component" value="Unassembled WGS sequence"/>
</dbReference>
<proteinExistence type="predicted"/>
<dbReference type="EMBL" id="LDAU01000102">
    <property type="protein sequence ID" value="KRX05962.1"/>
    <property type="molecule type" value="Genomic_DNA"/>
</dbReference>
<sequence length="653" mass="77267">MQIQEQSSQFHNQGKFDVFIPVRLNTQNNQPKIISFEYQYENEFQKNSSSPHHIQDQKTAHTYDPLSFEFSSRLEQKIKIDESTQSPNSKQMNKKNHFQSQPTYDFDNNSQINNQNQNQIFQQNYKISTKSTYSNKNYFKGNHIGNFTPNNQQNNETYTNNIQELQSNNWEKANFQKSKFTINPNPSFISYQKDSEDQINKKQVKKYKTSIVKSNHGDENLKLTIGFDDLIDAQKIDLYLFYRTSFTFDNDTLLDHKYKLVDFLEKNNQYIQEQKHCFIQTDQIVEKQEIDSLKFNSTEFKLKLLQKTIEQSQNNYAFLEDQQIFFTNDQSAFTKYGLHMATLGGQQGQSQDILTLEIIYDINLKEKQISQIILQNLSQIINCEQKDIIIIKTQKPISHSNHLIFYITFETQVDYTEVIKNLNIQSMVETVQNRINAYKPIEINYKPSQKQLLISVQDLNDIESVYLKSRFPPDKRGGFQYFFPNGFLTMSFNMQDKYDDKDNSWLDLRQASRQYGIFYIGPCKFNQEEEKYKDHFLSFMKIKLQSSQSIEGQSSVKQEIEQYQLQRKVQQDYQYEECELGKGTIGRGIQITNDPHIALQYTKPFQICGQTYRTFFQVRCDPYLVKKCADSPFFIVNNPQDIRPFKLIIYQEK</sequence>